<evidence type="ECO:0000313" key="4">
    <source>
        <dbReference type="EMBL" id="CAC5386682.1"/>
    </source>
</evidence>
<dbReference type="PANTHER" id="PTHR11783">
    <property type="entry name" value="SULFOTRANSFERASE SULT"/>
    <property type="match status" value="1"/>
</dbReference>
<accession>A0A6J8BSV6</accession>
<gene>
    <name evidence="4" type="ORF">MCOR_22091</name>
</gene>
<dbReference type="GO" id="GO:0008146">
    <property type="term" value="F:sulfotransferase activity"/>
    <property type="evidence" value="ECO:0007669"/>
    <property type="project" value="InterPro"/>
</dbReference>
<dbReference type="EMBL" id="CACVKT020003887">
    <property type="protein sequence ID" value="CAC5386682.1"/>
    <property type="molecule type" value="Genomic_DNA"/>
</dbReference>
<reference evidence="4 5" key="1">
    <citation type="submission" date="2020-06" db="EMBL/GenBank/DDBJ databases">
        <authorList>
            <person name="Li R."/>
            <person name="Bekaert M."/>
        </authorList>
    </citation>
    <scope>NUCLEOTIDE SEQUENCE [LARGE SCALE GENOMIC DNA]</scope>
    <source>
        <strain evidence="5">wild</strain>
    </source>
</reference>
<keyword evidence="5" id="KW-1185">Reference proteome</keyword>
<dbReference type="Pfam" id="PF00685">
    <property type="entry name" value="Sulfotransfer_1"/>
    <property type="match status" value="1"/>
</dbReference>
<evidence type="ECO:0000256" key="2">
    <source>
        <dbReference type="ARBA" id="ARBA00022679"/>
    </source>
</evidence>
<comment type="similarity">
    <text evidence="1">Belongs to the sulfotransferase 1 family.</text>
</comment>
<name>A0A6J8BSV6_MYTCO</name>
<dbReference type="OrthoDB" id="205623at2759"/>
<organism evidence="4 5">
    <name type="scientific">Mytilus coruscus</name>
    <name type="common">Sea mussel</name>
    <dbReference type="NCBI Taxonomy" id="42192"/>
    <lineage>
        <taxon>Eukaryota</taxon>
        <taxon>Metazoa</taxon>
        <taxon>Spiralia</taxon>
        <taxon>Lophotrochozoa</taxon>
        <taxon>Mollusca</taxon>
        <taxon>Bivalvia</taxon>
        <taxon>Autobranchia</taxon>
        <taxon>Pteriomorphia</taxon>
        <taxon>Mytilida</taxon>
        <taxon>Mytiloidea</taxon>
        <taxon>Mytilidae</taxon>
        <taxon>Mytilinae</taxon>
        <taxon>Mytilus</taxon>
    </lineage>
</organism>
<sequence>MLKTFVADGDLAGSITIKEYEGRYFPASIPDIPSQWKCMQSFDADDNDIIICSYPKSGFHWIWEVVTMLVNNTTSISKDLPAKYNLEAGVRNVEQLPPPRVLGSHLYYEQLPASIRLKKCKIINVIRDPRAVAVSGFHFFTKIKESKWTGSWAGYLNLFLNGKVLFNDWFQHTQLWERVRQNNPDNPIHVLFYEDAKKNPFYEFKRLARFLQLDVKDSIIRTIAEKTKFSHMRISKEAAIGHRLGNVFAGNTYPLYRKGIEDDWKSYFTLQQNAEFEQIYKERMQYNKLQLKSVVNPGNTDTGCVEETRYGSKL</sequence>
<evidence type="ECO:0000259" key="3">
    <source>
        <dbReference type="Pfam" id="PF00685"/>
    </source>
</evidence>
<dbReference type="SUPFAM" id="SSF52540">
    <property type="entry name" value="P-loop containing nucleoside triphosphate hydrolases"/>
    <property type="match status" value="1"/>
</dbReference>
<dbReference type="Gene3D" id="3.40.50.300">
    <property type="entry name" value="P-loop containing nucleotide triphosphate hydrolases"/>
    <property type="match status" value="1"/>
</dbReference>
<evidence type="ECO:0000313" key="5">
    <source>
        <dbReference type="Proteomes" id="UP000507470"/>
    </source>
</evidence>
<protein>
    <submittedName>
        <fullName evidence="4">SULT6B1</fullName>
        <ecNumber evidence="4">2.8.2.-</ecNumber>
    </submittedName>
</protein>
<keyword evidence="2 4" id="KW-0808">Transferase</keyword>
<proteinExistence type="inferred from homology"/>
<dbReference type="Proteomes" id="UP000507470">
    <property type="component" value="Unassembled WGS sequence"/>
</dbReference>
<dbReference type="AlphaFoldDB" id="A0A6J8BSV6"/>
<evidence type="ECO:0000256" key="1">
    <source>
        <dbReference type="ARBA" id="ARBA00005771"/>
    </source>
</evidence>
<dbReference type="InterPro" id="IPR027417">
    <property type="entry name" value="P-loop_NTPase"/>
</dbReference>
<dbReference type="InterPro" id="IPR000863">
    <property type="entry name" value="Sulfotransferase_dom"/>
</dbReference>
<dbReference type="EC" id="2.8.2.-" evidence="4"/>
<feature type="domain" description="Sulfotransferase" evidence="3">
    <location>
        <begin position="46"/>
        <end position="285"/>
    </location>
</feature>